<dbReference type="Proteomes" id="UP000697107">
    <property type="component" value="Unassembled WGS sequence"/>
</dbReference>
<gene>
    <name evidence="1" type="ORF">PC117_g22775</name>
    <name evidence="2" type="ORF">PC118_g20652</name>
</gene>
<comment type="caution">
    <text evidence="2">The sequence shown here is derived from an EMBL/GenBank/DDBJ whole genome shotgun (WGS) entry which is preliminary data.</text>
</comment>
<dbReference type="EMBL" id="RCML01001278">
    <property type="protein sequence ID" value="KAG2963880.1"/>
    <property type="molecule type" value="Genomic_DNA"/>
</dbReference>
<evidence type="ECO:0000313" key="2">
    <source>
        <dbReference type="EMBL" id="KAG2963880.1"/>
    </source>
</evidence>
<dbReference type="Proteomes" id="UP000736787">
    <property type="component" value="Unassembled WGS sequence"/>
</dbReference>
<evidence type="ECO:0000313" key="3">
    <source>
        <dbReference type="Proteomes" id="UP000697107"/>
    </source>
</evidence>
<proteinExistence type="predicted"/>
<dbReference type="AlphaFoldDB" id="A0A8T1F840"/>
<accession>A0A8T1F840</accession>
<reference evidence="2" key="1">
    <citation type="submission" date="2018-10" db="EMBL/GenBank/DDBJ databases">
        <title>Effector identification in a new, highly contiguous assembly of the strawberry crown rot pathogen Phytophthora cactorum.</title>
        <authorList>
            <person name="Armitage A.D."/>
            <person name="Nellist C.F."/>
            <person name="Bates H."/>
            <person name="Vickerstaff R.J."/>
            <person name="Harrison R.J."/>
        </authorList>
    </citation>
    <scope>NUCLEOTIDE SEQUENCE</scope>
    <source>
        <strain evidence="1">4040</strain>
        <strain evidence="2">P415</strain>
    </source>
</reference>
<evidence type="ECO:0000313" key="1">
    <source>
        <dbReference type="EMBL" id="KAG2897527.1"/>
    </source>
</evidence>
<name>A0A8T1F840_9STRA</name>
<protein>
    <submittedName>
        <fullName evidence="2">Uncharacterized protein</fullName>
    </submittedName>
</protein>
<sequence length="70" mass="7787">MTRGQTLASPAASIGRRCSNPTRVAKNNYHSASRIKANFLFSTSASTTQAFRACIRHRTLLSPRQEHARQ</sequence>
<dbReference type="EMBL" id="RCMK01001295">
    <property type="protein sequence ID" value="KAG2897527.1"/>
    <property type="molecule type" value="Genomic_DNA"/>
</dbReference>
<organism evidence="2 3">
    <name type="scientific">Phytophthora cactorum</name>
    <dbReference type="NCBI Taxonomy" id="29920"/>
    <lineage>
        <taxon>Eukaryota</taxon>
        <taxon>Sar</taxon>
        <taxon>Stramenopiles</taxon>
        <taxon>Oomycota</taxon>
        <taxon>Peronosporomycetes</taxon>
        <taxon>Peronosporales</taxon>
        <taxon>Peronosporaceae</taxon>
        <taxon>Phytophthora</taxon>
    </lineage>
</organism>